<dbReference type="InterPro" id="IPR010432">
    <property type="entry name" value="RDD"/>
</dbReference>
<evidence type="ECO:0000256" key="4">
    <source>
        <dbReference type="ARBA" id="ARBA00022989"/>
    </source>
</evidence>
<name>A0A917JJK0_9GAMM</name>
<dbReference type="PANTHER" id="PTHR36115">
    <property type="entry name" value="PROLINE-RICH ANTIGEN HOMOLOG-RELATED"/>
    <property type="match status" value="1"/>
</dbReference>
<accession>A0A917JJK0</accession>
<keyword evidence="5 6" id="KW-0472">Membrane</keyword>
<reference evidence="8" key="2">
    <citation type="submission" date="2020-09" db="EMBL/GenBank/DDBJ databases">
        <authorList>
            <person name="Sun Q."/>
            <person name="Ohkuma M."/>
        </authorList>
    </citation>
    <scope>NUCLEOTIDE SEQUENCE</scope>
    <source>
        <strain evidence="8">JCM 30804</strain>
    </source>
</reference>
<evidence type="ECO:0000313" key="8">
    <source>
        <dbReference type="EMBL" id="GGI67834.1"/>
    </source>
</evidence>
<keyword evidence="4 6" id="KW-1133">Transmembrane helix</keyword>
<evidence type="ECO:0000256" key="1">
    <source>
        <dbReference type="ARBA" id="ARBA00004651"/>
    </source>
</evidence>
<keyword evidence="2" id="KW-1003">Cell membrane</keyword>
<dbReference type="AlphaFoldDB" id="A0A917JJK0"/>
<reference evidence="8" key="1">
    <citation type="journal article" date="2014" name="Int. J. Syst. Evol. Microbiol.">
        <title>Complete genome sequence of Corynebacterium casei LMG S-19264T (=DSM 44701T), isolated from a smear-ripened cheese.</title>
        <authorList>
            <consortium name="US DOE Joint Genome Institute (JGI-PGF)"/>
            <person name="Walter F."/>
            <person name="Albersmeier A."/>
            <person name="Kalinowski J."/>
            <person name="Ruckert C."/>
        </authorList>
    </citation>
    <scope>NUCLEOTIDE SEQUENCE</scope>
    <source>
        <strain evidence="8">JCM 30804</strain>
    </source>
</reference>
<feature type="domain" description="RDD" evidence="7">
    <location>
        <begin position="60"/>
        <end position="215"/>
    </location>
</feature>
<dbReference type="Pfam" id="PF06271">
    <property type="entry name" value="RDD"/>
    <property type="match status" value="1"/>
</dbReference>
<evidence type="ECO:0000259" key="7">
    <source>
        <dbReference type="Pfam" id="PF06271"/>
    </source>
</evidence>
<comment type="caution">
    <text evidence="8">The sequence shown here is derived from an EMBL/GenBank/DDBJ whole genome shotgun (WGS) entry which is preliminary data.</text>
</comment>
<comment type="subcellular location">
    <subcellularLocation>
        <location evidence="1">Cell membrane</location>
        <topology evidence="1">Multi-pass membrane protein</topology>
    </subcellularLocation>
</comment>
<feature type="transmembrane region" description="Helical" evidence="6">
    <location>
        <begin position="146"/>
        <end position="166"/>
    </location>
</feature>
<dbReference type="RefSeq" id="WP_188916846.1">
    <property type="nucleotide sequence ID" value="NZ_BMPZ01000001.1"/>
</dbReference>
<proteinExistence type="predicted"/>
<evidence type="ECO:0000256" key="6">
    <source>
        <dbReference type="SAM" id="Phobius"/>
    </source>
</evidence>
<feature type="transmembrane region" description="Helical" evidence="6">
    <location>
        <begin position="178"/>
        <end position="202"/>
    </location>
</feature>
<dbReference type="PANTHER" id="PTHR36115:SF4">
    <property type="entry name" value="MEMBRANE PROTEIN"/>
    <property type="match status" value="1"/>
</dbReference>
<evidence type="ECO:0000256" key="3">
    <source>
        <dbReference type="ARBA" id="ARBA00022692"/>
    </source>
</evidence>
<keyword evidence="3 6" id="KW-0812">Transmembrane</keyword>
<gene>
    <name evidence="8" type="ORF">GCM10009332_01320</name>
</gene>
<dbReference type="EMBL" id="BMPZ01000001">
    <property type="protein sequence ID" value="GGI67834.1"/>
    <property type="molecule type" value="Genomic_DNA"/>
</dbReference>
<keyword evidence="9" id="KW-1185">Reference proteome</keyword>
<dbReference type="Proteomes" id="UP000613743">
    <property type="component" value="Unassembled WGS sequence"/>
</dbReference>
<evidence type="ECO:0000256" key="2">
    <source>
        <dbReference type="ARBA" id="ARBA00022475"/>
    </source>
</evidence>
<sequence>MDSSPNYNNYTLDELLDVQNHIDSEQYPERAKEIKLAISNKASDPATKAEMERQQELDKYSTFGPRFWASIIDGIVISVLSAILAYLGTQAGGGIQATLGYIDTMQFAVYSIALHTLYGQTLGKMALDVKVVDHLSEKGISFKQAFLRDCVPVVMLILLLIASLFLPVNQVGETPDWLIYAMMVFGISYFLWHLLEIITMLFNDKNRAMHDFIAGTVVIRT</sequence>
<dbReference type="GO" id="GO:0005886">
    <property type="term" value="C:plasma membrane"/>
    <property type="evidence" value="ECO:0007669"/>
    <property type="project" value="UniProtKB-SubCell"/>
</dbReference>
<organism evidence="8 9">
    <name type="scientific">Shewanella gelidii</name>
    <dbReference type="NCBI Taxonomy" id="1642821"/>
    <lineage>
        <taxon>Bacteria</taxon>
        <taxon>Pseudomonadati</taxon>
        <taxon>Pseudomonadota</taxon>
        <taxon>Gammaproteobacteria</taxon>
        <taxon>Alteromonadales</taxon>
        <taxon>Shewanellaceae</taxon>
        <taxon>Shewanella</taxon>
    </lineage>
</organism>
<protein>
    <recommendedName>
        <fullName evidence="7">RDD domain-containing protein</fullName>
    </recommendedName>
</protein>
<dbReference type="InterPro" id="IPR051791">
    <property type="entry name" value="Pra-immunoreactive"/>
</dbReference>
<evidence type="ECO:0000313" key="9">
    <source>
        <dbReference type="Proteomes" id="UP000613743"/>
    </source>
</evidence>
<evidence type="ECO:0000256" key="5">
    <source>
        <dbReference type="ARBA" id="ARBA00023136"/>
    </source>
</evidence>
<feature type="transmembrane region" description="Helical" evidence="6">
    <location>
        <begin position="67"/>
        <end position="87"/>
    </location>
</feature>